<evidence type="ECO:0008006" key="3">
    <source>
        <dbReference type="Google" id="ProtNLM"/>
    </source>
</evidence>
<organism evidence="1 2">
    <name type="scientific">Pseudomonas allii</name>
    <dbReference type="NCBI Taxonomy" id="2740531"/>
    <lineage>
        <taxon>Bacteria</taxon>
        <taxon>Pseudomonadati</taxon>
        <taxon>Pseudomonadota</taxon>
        <taxon>Gammaproteobacteria</taxon>
        <taxon>Pseudomonadales</taxon>
        <taxon>Pseudomonadaceae</taxon>
        <taxon>Pseudomonas</taxon>
    </lineage>
</organism>
<dbReference type="PANTHER" id="PTHR34597:SF6">
    <property type="entry name" value="BLR6126 PROTEIN"/>
    <property type="match status" value="1"/>
</dbReference>
<accession>A0A7Y8V1P2</accession>
<dbReference type="EMBL" id="JABUHS010000500">
    <property type="protein sequence ID" value="NWN65345.1"/>
    <property type="molecule type" value="Genomic_DNA"/>
</dbReference>
<reference evidence="1 2" key="1">
    <citation type="submission" date="2020-05" db="EMBL/GenBank/DDBJ databases">
        <title>Onion-isolated Pseudomonas sp.</title>
        <authorList>
            <person name="Fujikawa T."/>
            <person name="Sawada H."/>
        </authorList>
    </citation>
    <scope>NUCLEOTIDE SEQUENCE [LARGE SCALE GENOMIC DNA]</scope>
    <source>
        <strain evidence="1 2">MAFF 301512</strain>
    </source>
</reference>
<name>A0A7Y8V1P2_9PSED</name>
<protein>
    <recommendedName>
        <fullName evidence="3">ShlB/FhaC/HecB family hemolysin secretion/activation protein</fullName>
    </recommendedName>
</protein>
<feature type="non-terminal residue" evidence="1">
    <location>
        <position position="1"/>
    </location>
</feature>
<evidence type="ECO:0000313" key="1">
    <source>
        <dbReference type="EMBL" id="NWN65345.1"/>
    </source>
</evidence>
<dbReference type="AlphaFoldDB" id="A0A7Y8V1P2"/>
<dbReference type="InterPro" id="IPR051544">
    <property type="entry name" value="TPS_OM_transporter"/>
</dbReference>
<proteinExistence type="predicted"/>
<dbReference type="Gene3D" id="2.40.160.50">
    <property type="entry name" value="membrane protein fhac: a member of the omp85/tpsb transporter family"/>
    <property type="match status" value="1"/>
</dbReference>
<sequence length="135" mass="14576">SGYQSDSNIATIGGSNVLGKGHSYGVSAIYSLPAAGNWANSFSFGVDFKDFDEQMKFGASSDQVPLKYAPFTLGYNGFRYTEQSQLGLGLNLVVGTRASLSKWLSGSLDWGYPLLDGPNTQKQDSRLHFSVQATF</sequence>
<comment type="caution">
    <text evidence="1">The sequence shown here is derived from an EMBL/GenBank/DDBJ whole genome shotgun (WGS) entry which is preliminary data.</text>
</comment>
<dbReference type="GO" id="GO:0046819">
    <property type="term" value="P:protein secretion by the type V secretion system"/>
    <property type="evidence" value="ECO:0007669"/>
    <property type="project" value="TreeGrafter"/>
</dbReference>
<dbReference type="GO" id="GO:0008320">
    <property type="term" value="F:protein transmembrane transporter activity"/>
    <property type="evidence" value="ECO:0007669"/>
    <property type="project" value="TreeGrafter"/>
</dbReference>
<dbReference type="Proteomes" id="UP000543908">
    <property type="component" value="Unassembled WGS sequence"/>
</dbReference>
<dbReference type="GO" id="GO:0098046">
    <property type="term" value="C:type V protein secretion system complex"/>
    <property type="evidence" value="ECO:0007669"/>
    <property type="project" value="TreeGrafter"/>
</dbReference>
<evidence type="ECO:0000313" key="2">
    <source>
        <dbReference type="Proteomes" id="UP000543908"/>
    </source>
</evidence>
<dbReference type="PANTHER" id="PTHR34597">
    <property type="entry name" value="SLR1661 PROTEIN"/>
    <property type="match status" value="1"/>
</dbReference>
<gene>
    <name evidence="1" type="ORF">HT123_31935</name>
</gene>